<dbReference type="PANTHER" id="PTHR21310">
    <property type="entry name" value="AMINOGLYCOSIDE PHOSPHOTRANSFERASE-RELATED-RELATED"/>
    <property type="match status" value="1"/>
</dbReference>
<dbReference type="STRING" id="1231657.A0A1Y1ZHM9"/>
<dbReference type="CDD" id="cd05120">
    <property type="entry name" value="APH_ChoK_like"/>
    <property type="match status" value="1"/>
</dbReference>
<accession>A0A1Y1ZHM9</accession>
<feature type="region of interest" description="Disordered" evidence="1">
    <location>
        <begin position="1"/>
        <end position="20"/>
    </location>
</feature>
<evidence type="ECO:0000313" key="3">
    <source>
        <dbReference type="EMBL" id="ORY09315.1"/>
    </source>
</evidence>
<dbReference type="Proteomes" id="UP000193144">
    <property type="component" value="Unassembled WGS sequence"/>
</dbReference>
<dbReference type="InterPro" id="IPR002575">
    <property type="entry name" value="Aminoglycoside_PTrfase"/>
</dbReference>
<dbReference type="AlphaFoldDB" id="A0A1Y1ZHM9"/>
<dbReference type="InterPro" id="IPR011009">
    <property type="entry name" value="Kinase-like_dom_sf"/>
</dbReference>
<sequence>MALPVPPPTEMSRPAGGPTPMILSRQSGGYIVRRGDFVEKTGHRVRPREAAALRLVQQHTSVPVPTVHSQSFADNHGTICMSYVDGDPLDKIWTDFEDCDEIKEDVCNRIWDLIYQFRAIAKPAQFVNSFQCCADGTASTDVLIKALPNQSLDPLASDADLRQRIYERYWEFAGRRYERELPDMLPRSDRTVFTHADIAPRNIIIGEGGNCPIVGIVDWEEAGWYPEYWEYANIMKPTIDSDWQKWMERTAPEKWDISGIAAARRVLF</sequence>
<comment type="caution">
    <text evidence="3">The sequence shown here is derived from an EMBL/GenBank/DDBJ whole genome shotgun (WGS) entry which is preliminary data.</text>
</comment>
<organism evidence="3 4">
    <name type="scientific">Clohesyomyces aquaticus</name>
    <dbReference type="NCBI Taxonomy" id="1231657"/>
    <lineage>
        <taxon>Eukaryota</taxon>
        <taxon>Fungi</taxon>
        <taxon>Dikarya</taxon>
        <taxon>Ascomycota</taxon>
        <taxon>Pezizomycotina</taxon>
        <taxon>Dothideomycetes</taxon>
        <taxon>Pleosporomycetidae</taxon>
        <taxon>Pleosporales</taxon>
        <taxon>Lindgomycetaceae</taxon>
        <taxon>Clohesyomyces</taxon>
    </lineage>
</organism>
<dbReference type="PANTHER" id="PTHR21310:SF58">
    <property type="entry name" value="AMINOGLYCOSIDE PHOSPHOTRANSFERASE DOMAIN-CONTAINING PROTEIN"/>
    <property type="match status" value="1"/>
</dbReference>
<feature type="domain" description="Aminoglycoside phosphotransferase" evidence="2">
    <location>
        <begin position="28"/>
        <end position="235"/>
    </location>
</feature>
<dbReference type="SUPFAM" id="SSF56112">
    <property type="entry name" value="Protein kinase-like (PK-like)"/>
    <property type="match status" value="1"/>
</dbReference>
<reference evidence="3 4" key="1">
    <citation type="submission" date="2016-07" db="EMBL/GenBank/DDBJ databases">
        <title>Pervasive Adenine N6-methylation of Active Genes in Fungi.</title>
        <authorList>
            <consortium name="DOE Joint Genome Institute"/>
            <person name="Mondo S.J."/>
            <person name="Dannebaum R.O."/>
            <person name="Kuo R.C."/>
            <person name="Labutti K."/>
            <person name="Haridas S."/>
            <person name="Kuo A."/>
            <person name="Salamov A."/>
            <person name="Ahrendt S.R."/>
            <person name="Lipzen A."/>
            <person name="Sullivan W."/>
            <person name="Andreopoulos W.B."/>
            <person name="Clum A."/>
            <person name="Lindquist E."/>
            <person name="Daum C."/>
            <person name="Ramamoorthy G.K."/>
            <person name="Gryganskyi A."/>
            <person name="Culley D."/>
            <person name="Magnuson J.K."/>
            <person name="James T.Y."/>
            <person name="O'Malley M.A."/>
            <person name="Stajich J.E."/>
            <person name="Spatafora J.W."/>
            <person name="Visel A."/>
            <person name="Grigoriev I.V."/>
        </authorList>
    </citation>
    <scope>NUCLEOTIDE SEQUENCE [LARGE SCALE GENOMIC DNA]</scope>
    <source>
        <strain evidence="3 4">CBS 115471</strain>
    </source>
</reference>
<evidence type="ECO:0000313" key="4">
    <source>
        <dbReference type="Proteomes" id="UP000193144"/>
    </source>
</evidence>
<dbReference type="Gene3D" id="3.90.1200.10">
    <property type="match status" value="1"/>
</dbReference>
<dbReference type="GO" id="GO:0016301">
    <property type="term" value="F:kinase activity"/>
    <property type="evidence" value="ECO:0007669"/>
    <property type="project" value="UniProtKB-KW"/>
</dbReference>
<keyword evidence="3" id="KW-0808">Transferase</keyword>
<keyword evidence="3" id="KW-0418">Kinase</keyword>
<name>A0A1Y1ZHM9_9PLEO</name>
<dbReference type="Pfam" id="PF01636">
    <property type="entry name" value="APH"/>
    <property type="match status" value="1"/>
</dbReference>
<dbReference type="InterPro" id="IPR051678">
    <property type="entry name" value="AGP_Transferase"/>
</dbReference>
<keyword evidence="4" id="KW-1185">Reference proteome</keyword>
<gene>
    <name evidence="3" type="ORF">BCR34DRAFT_374846</name>
</gene>
<dbReference type="EMBL" id="MCFA01000088">
    <property type="protein sequence ID" value="ORY09315.1"/>
    <property type="molecule type" value="Genomic_DNA"/>
</dbReference>
<evidence type="ECO:0000256" key="1">
    <source>
        <dbReference type="SAM" id="MobiDB-lite"/>
    </source>
</evidence>
<dbReference type="OrthoDB" id="2906425at2759"/>
<proteinExistence type="predicted"/>
<evidence type="ECO:0000259" key="2">
    <source>
        <dbReference type="Pfam" id="PF01636"/>
    </source>
</evidence>
<protein>
    <submittedName>
        <fullName evidence="3">Kinase-like domain-containing protein</fullName>
    </submittedName>
</protein>